<protein>
    <recommendedName>
        <fullName evidence="3">Porin domain-containing protein</fullName>
    </recommendedName>
</protein>
<gene>
    <name evidence="1" type="ORF">VTH8203_04692</name>
</gene>
<keyword evidence="2" id="KW-1185">Reference proteome</keyword>
<proteinExistence type="predicted"/>
<evidence type="ECO:0000313" key="2">
    <source>
        <dbReference type="Proteomes" id="UP000219336"/>
    </source>
</evidence>
<name>A0A240ER17_9VIBR</name>
<dbReference type="EMBL" id="OANU01000193">
    <property type="protein sequence ID" value="SNX51011.1"/>
    <property type="molecule type" value="Genomic_DNA"/>
</dbReference>
<sequence>MSEQILLKSQLLTTLIAASALMTFSEAQSSEHKLIGVTGDYYVFGLTSNETLSGKDSSAAGGIARVTIDWMAYQDEADLDTGLFKLRVDHKHDLLQPDWTLH</sequence>
<dbReference type="RefSeq" id="WP_244181333.1">
    <property type="nucleotide sequence ID" value="NZ_JBHSII010000001.1"/>
</dbReference>
<dbReference type="AlphaFoldDB" id="A0A240ER17"/>
<evidence type="ECO:0008006" key="3">
    <source>
        <dbReference type="Google" id="ProtNLM"/>
    </source>
</evidence>
<accession>A0A240ER17</accession>
<evidence type="ECO:0000313" key="1">
    <source>
        <dbReference type="EMBL" id="SNX51011.1"/>
    </source>
</evidence>
<dbReference type="Proteomes" id="UP000219336">
    <property type="component" value="Unassembled WGS sequence"/>
</dbReference>
<reference evidence="2" key="1">
    <citation type="submission" date="2016-06" db="EMBL/GenBank/DDBJ databases">
        <authorList>
            <person name="Rodrigo-Torres L."/>
            <person name="Arahal R.D."/>
            <person name="Lucena T."/>
        </authorList>
    </citation>
    <scope>NUCLEOTIDE SEQUENCE [LARGE SCALE GENOMIC DNA]</scope>
    <source>
        <strain evidence="2">CECT8203</strain>
    </source>
</reference>
<organism evidence="1 2">
    <name type="scientific">Vibrio thalassae</name>
    <dbReference type="NCBI Taxonomy" id="1243014"/>
    <lineage>
        <taxon>Bacteria</taxon>
        <taxon>Pseudomonadati</taxon>
        <taxon>Pseudomonadota</taxon>
        <taxon>Gammaproteobacteria</taxon>
        <taxon>Vibrionales</taxon>
        <taxon>Vibrionaceae</taxon>
        <taxon>Vibrio</taxon>
    </lineage>
</organism>